<evidence type="ECO:0000256" key="2">
    <source>
        <dbReference type="ARBA" id="ARBA00022490"/>
    </source>
</evidence>
<dbReference type="UniPathway" id="UPA00214"/>
<gene>
    <name evidence="11" type="primary">galK</name>
    <name evidence="16" type="ORF">CSTERTH_11000</name>
</gene>
<dbReference type="Pfam" id="PF08544">
    <property type="entry name" value="GHMP_kinases_C"/>
    <property type="match status" value="1"/>
</dbReference>
<evidence type="ECO:0000259" key="15">
    <source>
        <dbReference type="Pfam" id="PF10509"/>
    </source>
</evidence>
<accession>A0A1B1YFH9</accession>
<comment type="catalytic activity">
    <reaction evidence="11">
        <text>alpha-D-galactose + ATP = alpha-D-galactose 1-phosphate + ADP + H(+)</text>
        <dbReference type="Rhea" id="RHEA:13553"/>
        <dbReference type="ChEBI" id="CHEBI:15378"/>
        <dbReference type="ChEBI" id="CHEBI:28061"/>
        <dbReference type="ChEBI" id="CHEBI:30616"/>
        <dbReference type="ChEBI" id="CHEBI:58336"/>
        <dbReference type="ChEBI" id="CHEBI:456216"/>
        <dbReference type="EC" id="2.7.1.6"/>
    </reaction>
</comment>
<evidence type="ECO:0000256" key="11">
    <source>
        <dbReference type="HAMAP-Rule" id="MF_00246"/>
    </source>
</evidence>
<evidence type="ECO:0000256" key="3">
    <source>
        <dbReference type="ARBA" id="ARBA00022679"/>
    </source>
</evidence>
<dbReference type="PROSITE" id="PS00627">
    <property type="entry name" value="GHMP_KINASES_ATP"/>
    <property type="match status" value="1"/>
</dbReference>
<dbReference type="GO" id="GO:0005829">
    <property type="term" value="C:cytosol"/>
    <property type="evidence" value="ECO:0007669"/>
    <property type="project" value="TreeGrafter"/>
</dbReference>
<keyword evidence="3 11" id="KW-0808">Transferase</keyword>
<dbReference type="InterPro" id="IPR000705">
    <property type="entry name" value="Galactokinase"/>
</dbReference>
<comment type="function">
    <text evidence="11">Catalyzes the transfer of the gamma-phosphate of ATP to D-galactose to form alpha-D-galactose-1-phosphate (Gal-1-P).</text>
</comment>
<keyword evidence="4 11" id="KW-0479">Metal-binding</keyword>
<keyword evidence="2 11" id="KW-0963">Cytoplasm</keyword>
<dbReference type="Pfam" id="PF00288">
    <property type="entry name" value="GHMP_kinases_N"/>
    <property type="match status" value="1"/>
</dbReference>
<evidence type="ECO:0000256" key="8">
    <source>
        <dbReference type="ARBA" id="ARBA00022842"/>
    </source>
</evidence>
<keyword evidence="10 11" id="KW-0119">Carbohydrate metabolism</keyword>
<dbReference type="NCBIfam" id="NF003705">
    <property type="entry name" value="PRK05322.1"/>
    <property type="match status" value="1"/>
</dbReference>
<evidence type="ECO:0000256" key="4">
    <source>
        <dbReference type="ARBA" id="ARBA00022723"/>
    </source>
</evidence>
<dbReference type="InterPro" id="IPR006203">
    <property type="entry name" value="GHMP_knse_ATP-bd_CS"/>
</dbReference>
<feature type="domain" description="Galactokinase N-terminal" evidence="15">
    <location>
        <begin position="7"/>
        <end position="58"/>
    </location>
</feature>
<keyword evidence="9 11" id="KW-0299">Galactose metabolism</keyword>
<dbReference type="GO" id="GO:0005524">
    <property type="term" value="F:ATP binding"/>
    <property type="evidence" value="ECO:0007669"/>
    <property type="project" value="UniProtKB-UniRule"/>
</dbReference>
<dbReference type="InterPro" id="IPR014721">
    <property type="entry name" value="Ribsml_uS5_D2-typ_fold_subgr"/>
</dbReference>
<protein>
    <recommendedName>
        <fullName evidence="11 12">Galactokinase</fullName>
        <ecNumber evidence="11 12">2.7.1.6</ecNumber>
    </recommendedName>
    <alternativeName>
        <fullName evidence="11">Galactose kinase</fullName>
    </alternativeName>
</protein>
<dbReference type="PIRSF" id="PIRSF000530">
    <property type="entry name" value="Galactokinase"/>
    <property type="match status" value="1"/>
</dbReference>
<feature type="active site" description="Proton acceptor" evidence="11">
    <location>
        <position position="178"/>
    </location>
</feature>
<dbReference type="GO" id="GO:0006012">
    <property type="term" value="P:galactose metabolic process"/>
    <property type="evidence" value="ECO:0007669"/>
    <property type="project" value="UniProtKB-UniRule"/>
</dbReference>
<dbReference type="InterPro" id="IPR036554">
    <property type="entry name" value="GHMP_kinase_C_sf"/>
</dbReference>
<dbReference type="InterPro" id="IPR019741">
    <property type="entry name" value="Galactokinase_CS"/>
</dbReference>
<dbReference type="SUPFAM" id="SSF54211">
    <property type="entry name" value="Ribosomal protein S5 domain 2-like"/>
    <property type="match status" value="1"/>
</dbReference>
<dbReference type="Gene3D" id="3.30.70.890">
    <property type="entry name" value="GHMP kinase, C-terminal domain"/>
    <property type="match status" value="1"/>
</dbReference>
<sequence>MINVLVETFIKYFGGTSEGIRVFKAPGRVNLIGEHTDYNGGFVFPAALTMCTTVLARPRSDRKINLIATDLKQMVNADLDNLDQYRDLKWGNYQLGVADELQKAGYPLCGCDLMYYDKVPLGSGLSSSAAIEIATALALVSLGFAANGINREIDMVELALISQRAEHNYVGVKCGIMDQFASAMGKKDMAIFLDCRDLKYELVPLKMNDYKLVISNTNKKRSLGEGKYNERRRECEEGLLMLQKALPGITCLREVSVEDFVKYENLITDETIKKRVKHVVYENQRVLESVKALKNNDLTAFGKLMNESHDSLRDLYEVTGNELDTLVNEARKINGVLGSRMTGAGFGGCTVSLVHKDSITEFIDKVGEAYEKKIGYAASFYISEIGDGGREEVI</sequence>
<evidence type="ECO:0000256" key="9">
    <source>
        <dbReference type="ARBA" id="ARBA00023144"/>
    </source>
</evidence>
<keyword evidence="7 11" id="KW-0067">ATP-binding</keyword>
<evidence type="ECO:0000256" key="1">
    <source>
        <dbReference type="ARBA" id="ARBA00006566"/>
    </source>
</evidence>
<comment type="pathway">
    <text evidence="11">Carbohydrate metabolism; galactose metabolism.</text>
</comment>
<dbReference type="RefSeq" id="WP_015359925.1">
    <property type="nucleotide sequence ID" value="NZ_CP014672.1"/>
</dbReference>
<evidence type="ECO:0000256" key="7">
    <source>
        <dbReference type="ARBA" id="ARBA00022840"/>
    </source>
</evidence>
<feature type="binding site" evidence="11">
    <location>
        <position position="166"/>
    </location>
    <ligand>
        <name>Mg(2+)</name>
        <dbReference type="ChEBI" id="CHEBI:18420"/>
    </ligand>
</feature>
<dbReference type="Pfam" id="PF10509">
    <property type="entry name" value="GalKase_gal_bdg"/>
    <property type="match status" value="1"/>
</dbReference>
<dbReference type="PROSITE" id="PS00106">
    <property type="entry name" value="GALACTOKINASE"/>
    <property type="match status" value="1"/>
</dbReference>
<dbReference type="Gene3D" id="3.30.230.10">
    <property type="match status" value="1"/>
</dbReference>
<feature type="domain" description="GHMP kinase N-terminal" evidence="13">
    <location>
        <begin position="92"/>
        <end position="186"/>
    </location>
</feature>
<dbReference type="InterPro" id="IPR020568">
    <property type="entry name" value="Ribosomal_Su5_D2-typ_SF"/>
</dbReference>
<feature type="binding site" evidence="11">
    <location>
        <position position="228"/>
    </location>
    <ligand>
        <name>substrate</name>
    </ligand>
</feature>
<dbReference type="GO" id="GO:0000287">
    <property type="term" value="F:magnesium ion binding"/>
    <property type="evidence" value="ECO:0007669"/>
    <property type="project" value="UniProtKB-UniRule"/>
</dbReference>
<feature type="binding site" evidence="11">
    <location>
        <begin position="122"/>
        <end position="128"/>
    </location>
    <ligand>
        <name>ATP</name>
        <dbReference type="ChEBI" id="CHEBI:30616"/>
    </ligand>
</feature>
<evidence type="ECO:0000259" key="13">
    <source>
        <dbReference type="Pfam" id="PF00288"/>
    </source>
</evidence>
<evidence type="ECO:0000313" key="17">
    <source>
        <dbReference type="Proteomes" id="UP000092971"/>
    </source>
</evidence>
<evidence type="ECO:0000256" key="10">
    <source>
        <dbReference type="ARBA" id="ARBA00023277"/>
    </source>
</evidence>
<dbReference type="InterPro" id="IPR019539">
    <property type="entry name" value="GalKase_N"/>
</dbReference>
<keyword evidence="5 11" id="KW-0547">Nucleotide-binding</keyword>
<dbReference type="FunFam" id="3.30.70.890:FF:000001">
    <property type="entry name" value="Galactokinase"/>
    <property type="match status" value="1"/>
</dbReference>
<keyword evidence="6 11" id="KW-0418">Kinase</keyword>
<evidence type="ECO:0000259" key="14">
    <source>
        <dbReference type="Pfam" id="PF08544"/>
    </source>
</evidence>
<evidence type="ECO:0000256" key="5">
    <source>
        <dbReference type="ARBA" id="ARBA00022741"/>
    </source>
</evidence>
<dbReference type="PANTHER" id="PTHR10457">
    <property type="entry name" value="MEVALONATE KINASE/GALACTOKINASE"/>
    <property type="match status" value="1"/>
</dbReference>
<evidence type="ECO:0000256" key="12">
    <source>
        <dbReference type="NCBIfam" id="TIGR00131"/>
    </source>
</evidence>
<keyword evidence="8 11" id="KW-0460">Magnesium</keyword>
<dbReference type="InterPro" id="IPR013750">
    <property type="entry name" value="GHMP_kinase_C_dom"/>
</dbReference>
<dbReference type="EC" id="2.7.1.6" evidence="11 12"/>
<dbReference type="AlphaFoldDB" id="A0A1B1YFH9"/>
<evidence type="ECO:0000313" key="16">
    <source>
        <dbReference type="EMBL" id="ANW99519.1"/>
    </source>
</evidence>
<dbReference type="InterPro" id="IPR022963">
    <property type="entry name" value="Galactokinase_bac"/>
</dbReference>
<feature type="binding site" evidence="11">
    <location>
        <begin position="34"/>
        <end position="37"/>
    </location>
    <ligand>
        <name>substrate</name>
    </ligand>
</feature>
<dbReference type="GO" id="GO:0004335">
    <property type="term" value="F:galactokinase activity"/>
    <property type="evidence" value="ECO:0007669"/>
    <property type="project" value="UniProtKB-UniRule"/>
</dbReference>
<evidence type="ECO:0000256" key="6">
    <source>
        <dbReference type="ARBA" id="ARBA00022777"/>
    </source>
</evidence>
<dbReference type="PRINTS" id="PR00473">
    <property type="entry name" value="GALCTOKINASE"/>
</dbReference>
<dbReference type="EMBL" id="CP014672">
    <property type="protein sequence ID" value="ANW99519.1"/>
    <property type="molecule type" value="Genomic_DNA"/>
</dbReference>
<comment type="similarity">
    <text evidence="1 11">Belongs to the GHMP kinase family. GalK subfamily.</text>
</comment>
<name>A0A1B1YFH9_THEST</name>
<reference evidence="16 17" key="1">
    <citation type="submission" date="2016-02" db="EMBL/GenBank/DDBJ databases">
        <title>Comparison of Clostridium stercorarium subspecies using comparative genomics and transcriptomics.</title>
        <authorList>
            <person name="Schellenberg J."/>
            <person name="Thallinger G."/>
            <person name="Levin D.B."/>
            <person name="Zhang X."/>
            <person name="Alvare G."/>
            <person name="Fristensky B."/>
            <person name="Sparling R."/>
        </authorList>
    </citation>
    <scope>NUCLEOTIDE SEQUENCE [LARGE SCALE GENOMIC DNA]</scope>
    <source>
        <strain evidence="16 17">DSM 2910</strain>
    </source>
</reference>
<dbReference type="NCBIfam" id="TIGR00131">
    <property type="entry name" value="gal_kin"/>
    <property type="match status" value="1"/>
</dbReference>
<dbReference type="FunFam" id="3.30.230.10:FF:000017">
    <property type="entry name" value="Galactokinase"/>
    <property type="match status" value="1"/>
</dbReference>
<feature type="site" description="Transition state stabilizer" evidence="11">
    <location>
        <position position="28"/>
    </location>
</feature>
<feature type="binding site" evidence="11">
    <location>
        <position position="128"/>
    </location>
    <ligand>
        <name>Mg(2+)</name>
        <dbReference type="ChEBI" id="CHEBI:18420"/>
    </ligand>
</feature>
<dbReference type="InterPro" id="IPR006204">
    <property type="entry name" value="GHMP_kinase_N_dom"/>
</dbReference>
<dbReference type="Proteomes" id="UP000092971">
    <property type="component" value="Chromosome"/>
</dbReference>
<feature type="domain" description="GHMP kinase C-terminal" evidence="14">
    <location>
        <begin position="290"/>
        <end position="371"/>
    </location>
</feature>
<proteinExistence type="inferred from homology"/>
<dbReference type="PRINTS" id="PR00959">
    <property type="entry name" value="MEVGALKINASE"/>
</dbReference>
<organism evidence="16 17">
    <name type="scientific">Thermoclostridium stercorarium subsp. thermolacticum DSM 2910</name>
    <dbReference type="NCBI Taxonomy" id="1121336"/>
    <lineage>
        <taxon>Bacteria</taxon>
        <taxon>Bacillati</taxon>
        <taxon>Bacillota</taxon>
        <taxon>Clostridia</taxon>
        <taxon>Eubacteriales</taxon>
        <taxon>Oscillospiraceae</taxon>
        <taxon>Thermoclostridium</taxon>
    </lineage>
</organism>
<comment type="caution">
    <text evidence="11">Lacks conserved residue(s) required for the propagation of feature annotation.</text>
</comment>
<dbReference type="HAMAP" id="MF_00246">
    <property type="entry name" value="Galactokinase"/>
    <property type="match status" value="1"/>
</dbReference>
<dbReference type="OrthoDB" id="250531at2"/>
<comment type="subcellular location">
    <subcellularLocation>
        <location evidence="11">Cytoplasm</location>
    </subcellularLocation>
</comment>
<dbReference type="InterPro" id="IPR006206">
    <property type="entry name" value="Mevalonate/galactokinase"/>
</dbReference>
<dbReference type="PANTHER" id="PTHR10457:SF7">
    <property type="entry name" value="GALACTOKINASE-RELATED"/>
    <property type="match status" value="1"/>
</dbReference>
<dbReference type="SUPFAM" id="SSF55060">
    <property type="entry name" value="GHMP Kinase, C-terminal domain"/>
    <property type="match status" value="1"/>
</dbReference>